<feature type="region of interest" description="Disordered" evidence="8">
    <location>
        <begin position="416"/>
        <end position="435"/>
    </location>
</feature>
<dbReference type="Proteomes" id="UP000695562">
    <property type="component" value="Unassembled WGS sequence"/>
</dbReference>
<comment type="subcellular location">
    <subcellularLocation>
        <location evidence="1">Golgi apparatus membrane</location>
        <topology evidence="1">Peripheral membrane protein</topology>
    </subcellularLocation>
</comment>
<dbReference type="GO" id="GO:0017119">
    <property type="term" value="C:Golgi transport complex"/>
    <property type="evidence" value="ECO:0007669"/>
    <property type="project" value="InterPro"/>
</dbReference>
<feature type="compositionally biased region" description="Low complexity" evidence="8">
    <location>
        <begin position="372"/>
        <end position="387"/>
    </location>
</feature>
<dbReference type="AlphaFoldDB" id="A0A8J4Q0U2"/>
<comment type="similarity">
    <text evidence="2">Belongs to the COG1 family.</text>
</comment>
<feature type="compositionally biased region" description="Low complexity" evidence="8">
    <location>
        <begin position="1123"/>
        <end position="1136"/>
    </location>
</feature>
<evidence type="ECO:0000256" key="3">
    <source>
        <dbReference type="ARBA" id="ARBA00020978"/>
    </source>
</evidence>
<gene>
    <name evidence="9" type="ORF">CYY_002709</name>
</gene>
<evidence type="ECO:0000256" key="1">
    <source>
        <dbReference type="ARBA" id="ARBA00004395"/>
    </source>
</evidence>
<accession>A0A8J4Q0U2</accession>
<feature type="compositionally biased region" description="Polar residues" evidence="8">
    <location>
        <begin position="416"/>
        <end position="433"/>
    </location>
</feature>
<feature type="region of interest" description="Disordered" evidence="8">
    <location>
        <begin position="1123"/>
        <end position="1178"/>
    </location>
</feature>
<evidence type="ECO:0000256" key="5">
    <source>
        <dbReference type="ARBA" id="ARBA00022927"/>
    </source>
</evidence>
<evidence type="ECO:0000256" key="7">
    <source>
        <dbReference type="ARBA" id="ARBA00023136"/>
    </source>
</evidence>
<name>A0A8J4Q0U2_9MYCE</name>
<organism evidence="9 10">
    <name type="scientific">Polysphondylium violaceum</name>
    <dbReference type="NCBI Taxonomy" id="133409"/>
    <lineage>
        <taxon>Eukaryota</taxon>
        <taxon>Amoebozoa</taxon>
        <taxon>Evosea</taxon>
        <taxon>Eumycetozoa</taxon>
        <taxon>Dictyostelia</taxon>
        <taxon>Dictyosteliales</taxon>
        <taxon>Dictyosteliaceae</taxon>
        <taxon>Polysphondylium</taxon>
    </lineage>
</organism>
<evidence type="ECO:0000313" key="10">
    <source>
        <dbReference type="Proteomes" id="UP000695562"/>
    </source>
</evidence>
<keyword evidence="6" id="KW-0333">Golgi apparatus</keyword>
<feature type="compositionally biased region" description="Low complexity" evidence="8">
    <location>
        <begin position="1154"/>
        <end position="1178"/>
    </location>
</feature>
<evidence type="ECO:0000256" key="6">
    <source>
        <dbReference type="ARBA" id="ARBA00023034"/>
    </source>
</evidence>
<dbReference type="Pfam" id="PF08700">
    <property type="entry name" value="VPS51_Exo84_N"/>
    <property type="match status" value="1"/>
</dbReference>
<dbReference type="GO" id="GO:0000139">
    <property type="term" value="C:Golgi membrane"/>
    <property type="evidence" value="ECO:0007669"/>
    <property type="project" value="UniProtKB-SubCell"/>
</dbReference>
<dbReference type="InterPro" id="IPR033370">
    <property type="entry name" value="COG1"/>
</dbReference>
<dbReference type="PANTHER" id="PTHR31658:SF0">
    <property type="entry name" value="CONSERVED OLIGOMERIC GOLGI COMPLEX SUBUNIT 1"/>
    <property type="match status" value="1"/>
</dbReference>
<keyword evidence="5" id="KW-0653">Protein transport</keyword>
<dbReference type="GO" id="GO:0015031">
    <property type="term" value="P:protein transport"/>
    <property type="evidence" value="ECO:0007669"/>
    <property type="project" value="UniProtKB-KW"/>
</dbReference>
<keyword evidence="7" id="KW-0472">Membrane</keyword>
<evidence type="ECO:0000256" key="8">
    <source>
        <dbReference type="SAM" id="MobiDB-lite"/>
    </source>
</evidence>
<dbReference type="PANTHER" id="PTHR31658">
    <property type="entry name" value="CONSERVED OLIGOMERIC GOLGI COMPLEX SUBUNIT 1"/>
    <property type="match status" value="1"/>
</dbReference>
<evidence type="ECO:0000256" key="4">
    <source>
        <dbReference type="ARBA" id="ARBA00022448"/>
    </source>
</evidence>
<feature type="region of interest" description="Disordered" evidence="8">
    <location>
        <begin position="54"/>
        <end position="74"/>
    </location>
</feature>
<evidence type="ECO:0000313" key="9">
    <source>
        <dbReference type="EMBL" id="KAF2076002.1"/>
    </source>
</evidence>
<proteinExistence type="inferred from homology"/>
<keyword evidence="4" id="KW-0813">Transport</keyword>
<feature type="region of interest" description="Disordered" evidence="8">
    <location>
        <begin position="1"/>
        <end position="32"/>
    </location>
</feature>
<dbReference type="EMBL" id="AJWJ01000077">
    <property type="protein sequence ID" value="KAF2076002.1"/>
    <property type="molecule type" value="Genomic_DNA"/>
</dbReference>
<comment type="caution">
    <text evidence="9">The sequence shown here is derived from an EMBL/GenBank/DDBJ whole genome shotgun (WGS) entry which is preliminary data.</text>
</comment>
<sequence length="1196" mass="136111">MMRSSSSSADLHKQKNDGGGGGSPLLTSPVRYNSSNSNLNALLTTTTTTTATSLASSRSFGSSSSLSQSHNEQQTAAATAAQQELLSMIPQYLIKQYETDVRCLFEKNAPEQMKTIENTKRSEIEDMKSQLRYLIGNKYRDLVQGSDAIVKMKSSTQQITENVIQMQKDLKSFSEKRLNNQKSPLLKNKNQNPIKSQENQKKVALFAKNCKFLIDVPEIIWRSLDNKDFFEVSAQYLKSKYLYKLIHIDQNLEIKSIMSKLPIIEKDWIKIEQQIPNKAVSLSFEYLEKNQNLPIEKYIGCLSSLILFEKKSIKEILDQFLSSRRTLLFTEIISKGLSLQSPPSIHVTIEKMIQFLKSTIYYILVLFYPRPSSSSSTTPNTNTSSSNIDQDDDEEDNSINISSTYQSKLSKYKSTFSTNRNSTEQNTATTSSTEIKELSEKELNMLSVFTFTSSTLEHTFSWKSPFLKESLLFFKDISSGSYSTSQWNKDLDTTSPTSTMEDDEVNNINKSKIKLEDTIDIEHSLIEIDMFSSKVIIKKTGDWVDEILNDFQSLSLEFFKGINSIKDLSALRLEIINYLLQFEQSIFSNNIKDISNSSSNSNSLTLNWNRLFKVITGKDNNNIINIFDKIFLNKAQGIIEQSFSSINLTSISNELLGRLEDKDKDFSQYLWSFNENDPIETIKNKTNGITPLIDLFFNKITSLYSNCKKDVLYLLSNNISVHHPIDQNLVYEFMIKSFTLSISQFNANNQKKIDQFIKENQHAKNMDEILFISKLSKLFYQHIILNPDLYFFNFNNNSKSTTSASLQSFKNTLSSPSSSSPTTIVQSPMIDDLKQQFYYGSIIWIENFVKQSSKSLYEMLIQEKWSDPNRTSSWEKMTIDIETESGTKQSVIYIPFQPSSYIISFLLSISFELGKFSLNTLDKNILRYTIECINQNISNIIERFLLSTNNNSNGNNSTKDLNGDESKLSQDGLVQAKEIKLSKEGYLQMLIDLRYVGFLLYGKDLGSNKSSTTIKDPIFKKALSHFNSQKDNVTKLIQFNSTIEMISSKMDPIDLAFYEPYIQKFIESSFIKTSTLFGNFTYLHKSIVKPEKKSNITEIPNIIPLINTNTKFQLFSLENISTNENSNSTQQSPTNIRSAIDSKKPSASQPINVPPNTRSTSSSTSTGLSPNNTSSININTFSMMGKKISDLMYNKK</sequence>
<feature type="region of interest" description="Disordered" evidence="8">
    <location>
        <begin position="372"/>
        <end position="397"/>
    </location>
</feature>
<evidence type="ECO:0000256" key="2">
    <source>
        <dbReference type="ARBA" id="ARBA00006653"/>
    </source>
</evidence>
<dbReference type="GO" id="GO:0006891">
    <property type="term" value="P:intra-Golgi vesicle-mediated transport"/>
    <property type="evidence" value="ECO:0007669"/>
    <property type="project" value="InterPro"/>
</dbReference>
<dbReference type="OrthoDB" id="46189at2759"/>
<reference evidence="9" key="1">
    <citation type="submission" date="2020-01" db="EMBL/GenBank/DDBJ databases">
        <title>Development of genomics and gene disruption for Polysphondylium violaceum indicates a role for the polyketide synthase stlB in stalk morphogenesis.</title>
        <authorList>
            <person name="Narita B."/>
            <person name="Kawabe Y."/>
            <person name="Kin K."/>
            <person name="Saito T."/>
            <person name="Gibbs R."/>
            <person name="Kuspa A."/>
            <person name="Muzny D."/>
            <person name="Queller D."/>
            <person name="Richards S."/>
            <person name="Strassman J."/>
            <person name="Sucgang R."/>
            <person name="Worley K."/>
            <person name="Schaap P."/>
        </authorList>
    </citation>
    <scope>NUCLEOTIDE SEQUENCE</scope>
    <source>
        <strain evidence="9">QSvi11</strain>
    </source>
</reference>
<protein>
    <recommendedName>
        <fullName evidence="3">Conserved oligomeric Golgi complex subunit 1</fullName>
    </recommendedName>
</protein>
<keyword evidence="10" id="KW-1185">Reference proteome</keyword>